<dbReference type="EMBL" id="FRAA01000001">
    <property type="protein sequence ID" value="SHJ69698.1"/>
    <property type="molecule type" value="Genomic_DNA"/>
</dbReference>
<sequence length="256" mass="28408">MKSISILGCGWLGTPLAEHLSSKGYLIKGSTTTPEKLDKLKNLGIQPYLIDRSKAEVKIGDFFDTDLIIINIPPRNTPDDPQFHHKMIQSIVTQIDFTKTKIIFISSTAVYPNLSGEVTESDASHNASSRGGVALLEIEDLIANPATTILRFGGLYGPDRHPGRFLSSKTLGGKTNPINMIHLDDCIGVINSIMEQNIWGERFSVCSPSHPTKEQFYNKACQALGIPTPIFTEEETDYKLVNTDKLTNTIRYDFQH</sequence>
<dbReference type="SUPFAM" id="SSF51735">
    <property type="entry name" value="NAD(P)-binding Rossmann-fold domains"/>
    <property type="match status" value="1"/>
</dbReference>
<keyword evidence="2" id="KW-1185">Reference proteome</keyword>
<dbReference type="Proteomes" id="UP000184474">
    <property type="component" value="Unassembled WGS sequence"/>
</dbReference>
<organism evidence="1 2">
    <name type="scientific">Reichenbachiella agariperforans</name>
    <dbReference type="NCBI Taxonomy" id="156994"/>
    <lineage>
        <taxon>Bacteria</taxon>
        <taxon>Pseudomonadati</taxon>
        <taxon>Bacteroidota</taxon>
        <taxon>Cytophagia</taxon>
        <taxon>Cytophagales</taxon>
        <taxon>Reichenbachiellaceae</taxon>
        <taxon>Reichenbachiella</taxon>
    </lineage>
</organism>
<dbReference type="InterPro" id="IPR036291">
    <property type="entry name" value="NAD(P)-bd_dom_sf"/>
</dbReference>
<gene>
    <name evidence="1" type="ORF">SAMN04488028_101936</name>
</gene>
<proteinExistence type="predicted"/>
<dbReference type="STRING" id="156994.SAMN04488028_101936"/>
<dbReference type="InterPro" id="IPR051783">
    <property type="entry name" value="NAD(P)-dependent_oxidoreduct"/>
</dbReference>
<name>A0A1M6LEW9_REIAG</name>
<evidence type="ECO:0000313" key="1">
    <source>
        <dbReference type="EMBL" id="SHJ69698.1"/>
    </source>
</evidence>
<reference evidence="2" key="1">
    <citation type="submission" date="2016-11" db="EMBL/GenBank/DDBJ databases">
        <authorList>
            <person name="Varghese N."/>
            <person name="Submissions S."/>
        </authorList>
    </citation>
    <scope>NUCLEOTIDE SEQUENCE [LARGE SCALE GENOMIC DNA]</scope>
    <source>
        <strain evidence="2">DSM 26134</strain>
    </source>
</reference>
<dbReference type="Gene3D" id="3.40.50.720">
    <property type="entry name" value="NAD(P)-binding Rossmann-like Domain"/>
    <property type="match status" value="1"/>
</dbReference>
<dbReference type="RefSeq" id="WP_073119786.1">
    <property type="nucleotide sequence ID" value="NZ_FRAA01000001.1"/>
</dbReference>
<evidence type="ECO:0000313" key="2">
    <source>
        <dbReference type="Proteomes" id="UP000184474"/>
    </source>
</evidence>
<dbReference type="GO" id="GO:0004029">
    <property type="term" value="F:aldehyde dehydrogenase (NAD+) activity"/>
    <property type="evidence" value="ECO:0007669"/>
    <property type="project" value="TreeGrafter"/>
</dbReference>
<dbReference type="PANTHER" id="PTHR48079">
    <property type="entry name" value="PROTEIN YEEZ"/>
    <property type="match status" value="1"/>
</dbReference>
<dbReference type="AlphaFoldDB" id="A0A1M6LEW9"/>
<accession>A0A1M6LEW9</accession>
<dbReference type="PANTHER" id="PTHR48079:SF6">
    <property type="entry name" value="NAD(P)-BINDING DOMAIN-CONTAINING PROTEIN-RELATED"/>
    <property type="match status" value="1"/>
</dbReference>
<dbReference type="GO" id="GO:0005737">
    <property type="term" value="C:cytoplasm"/>
    <property type="evidence" value="ECO:0007669"/>
    <property type="project" value="TreeGrafter"/>
</dbReference>
<protein>
    <submittedName>
        <fullName evidence="1">Nucleoside-diphosphate-sugar epimerase</fullName>
    </submittedName>
</protein>